<dbReference type="InterPro" id="IPR006531">
    <property type="entry name" value="Gp5/Vgr_OB"/>
</dbReference>
<evidence type="ECO:0000259" key="3">
    <source>
        <dbReference type="Pfam" id="PF04717"/>
    </source>
</evidence>
<keyword evidence="6" id="KW-1185">Reference proteome</keyword>
<name>A0ABX5KDM6_9BURK</name>
<evidence type="ECO:0000313" key="6">
    <source>
        <dbReference type="Proteomes" id="UP000245712"/>
    </source>
</evidence>
<feature type="domain" description="Gp5/Type VI secretion system Vgr protein OB-fold" evidence="3">
    <location>
        <begin position="374"/>
        <end position="445"/>
    </location>
</feature>
<proteinExistence type="inferred from homology"/>
<dbReference type="Gene3D" id="4.10.220.110">
    <property type="match status" value="1"/>
</dbReference>
<dbReference type="Gene3D" id="2.40.50.230">
    <property type="entry name" value="Gp5 N-terminal domain"/>
    <property type="match status" value="1"/>
</dbReference>
<dbReference type="NCBIfam" id="TIGR01646">
    <property type="entry name" value="vgr_GE"/>
    <property type="match status" value="1"/>
</dbReference>
<dbReference type="Gene3D" id="2.30.110.50">
    <property type="match status" value="1"/>
</dbReference>
<reference evidence="5 6" key="1">
    <citation type="submission" date="2018-05" db="EMBL/GenBank/DDBJ databases">
        <title>Genomic Encyclopedia of Type Strains, Phase IV (KMG-V): Genome sequencing to study the core and pangenomes of soil and plant-associated prokaryotes.</title>
        <authorList>
            <person name="Whitman W."/>
        </authorList>
    </citation>
    <scope>NUCLEOTIDE SEQUENCE [LARGE SCALE GENOMIC DNA]</scope>
    <source>
        <strain evidence="5 6">SCZa-39</strain>
    </source>
</reference>
<evidence type="ECO:0000259" key="4">
    <source>
        <dbReference type="Pfam" id="PF22178"/>
    </source>
</evidence>
<dbReference type="InterPro" id="IPR037026">
    <property type="entry name" value="Vgr_OB-fold_dom_sf"/>
</dbReference>
<feature type="domain" description="Gp5/Type VI secretion system Vgr C-terminal trimerisation" evidence="4">
    <location>
        <begin position="462"/>
        <end position="568"/>
    </location>
</feature>
<evidence type="ECO:0000313" key="5">
    <source>
        <dbReference type="EMBL" id="PVX75215.1"/>
    </source>
</evidence>
<dbReference type="SUPFAM" id="SSF69279">
    <property type="entry name" value="Phage tail proteins"/>
    <property type="match status" value="2"/>
</dbReference>
<protein>
    <submittedName>
        <fullName evidence="5">Type VI secretion system secreted protein VgrG</fullName>
    </submittedName>
</protein>
<dbReference type="Pfam" id="PF05954">
    <property type="entry name" value="Phage_GPD"/>
    <property type="match status" value="1"/>
</dbReference>
<feature type="region of interest" description="Disordered" evidence="2">
    <location>
        <begin position="606"/>
        <end position="642"/>
    </location>
</feature>
<dbReference type="Proteomes" id="UP000245712">
    <property type="component" value="Unassembled WGS sequence"/>
</dbReference>
<gene>
    <name evidence="5" type="ORF">C7402_118147</name>
</gene>
<sequence>MLLRMVGGDELGRLSEYRLDLLCLSGGLTPGEMLGQDLSVELTLPSGPTREFNGIVTMFRMSSAGKGIYGSMSRYEAIVRPRLWLLTRGSHYRFFHEMTVTDIVKTVLDEYQVDMVNRCTTTYPKREHCAQYRETDFAFVSRLMEHEGIYYYFEHESGKHTMVLADSGDVHTPISHYDAIAYDPAETAWKERECIYHWRLGGELQTGFYETNDYDFQKPSASLHQGLKSRATRTQPYDPASYTGQEHLSGYTEASEGDRYARVGAEIHQSRNEIVEGRSTARGVWPGGLFRLNGHPSDAQNDSYLVVSASYEINSDTYVSTFAAGAQPALFDCAFTALRKSNQFRSARTTPRAVASGPQTAVVVGESGAEITTDSYGRIKVAFHWEQLMPASPTKSDMNRCWVRVAQGWAGNQWGAFFLPRIGHEVLVEFIEGDPDQPVVTGSVYNASLMPPYKLPDDSAVSTIKSNSTTGGGGYNEVRFKDAKGNEQLFFHAQKDHETWVINDSLMNIGNDRHLKVKVDEHVSVGGNRHDHVVGNQNAQVDGNASLTVKGDQQEQVSGNYALSVTGNIHLAASGSIVIEAQTGITLKVGGAFVVIEPGPVSVQGTPIQLNSGGSAGSGAGASPTAPVDPTDADDGTKKVDS</sequence>
<evidence type="ECO:0000256" key="1">
    <source>
        <dbReference type="ARBA" id="ARBA00005558"/>
    </source>
</evidence>
<dbReference type="InterPro" id="IPR006533">
    <property type="entry name" value="T6SS_Vgr_RhsGE"/>
</dbReference>
<feature type="compositionally biased region" description="Low complexity" evidence="2">
    <location>
        <begin position="621"/>
        <end position="630"/>
    </location>
</feature>
<accession>A0ABX5KDM6</accession>
<dbReference type="Gene3D" id="3.55.50.10">
    <property type="entry name" value="Baseplate protein-like domains"/>
    <property type="match status" value="1"/>
</dbReference>
<comment type="similarity">
    <text evidence="1">Belongs to the VgrG protein family.</text>
</comment>
<dbReference type="InterPro" id="IPR054030">
    <property type="entry name" value="Gp5_Vgr_C"/>
</dbReference>
<comment type="caution">
    <text evidence="5">The sequence shown here is derived from an EMBL/GenBank/DDBJ whole genome shotgun (WGS) entry which is preliminary data.</text>
</comment>
<dbReference type="SUPFAM" id="SSF69349">
    <property type="entry name" value="Phage fibre proteins"/>
    <property type="match status" value="1"/>
</dbReference>
<dbReference type="Pfam" id="PF04717">
    <property type="entry name" value="Phage_base_V"/>
    <property type="match status" value="1"/>
</dbReference>
<dbReference type="InterPro" id="IPR017847">
    <property type="entry name" value="T6SS_RhsGE_Vgr_subset"/>
</dbReference>
<organism evidence="5 6">
    <name type="scientific">Paraburkholderia unamae</name>
    <dbReference type="NCBI Taxonomy" id="219649"/>
    <lineage>
        <taxon>Bacteria</taxon>
        <taxon>Pseudomonadati</taxon>
        <taxon>Pseudomonadota</taxon>
        <taxon>Betaproteobacteria</taxon>
        <taxon>Burkholderiales</taxon>
        <taxon>Burkholderiaceae</taxon>
        <taxon>Paraburkholderia</taxon>
    </lineage>
</organism>
<evidence type="ECO:0000256" key="2">
    <source>
        <dbReference type="SAM" id="MobiDB-lite"/>
    </source>
</evidence>
<dbReference type="NCBIfam" id="TIGR03361">
    <property type="entry name" value="VI_Rhs_Vgr"/>
    <property type="match status" value="1"/>
</dbReference>
<dbReference type="Pfam" id="PF22178">
    <property type="entry name" value="Gp5_trimer_C"/>
    <property type="match status" value="1"/>
</dbReference>
<dbReference type="EMBL" id="QEOB01000018">
    <property type="protein sequence ID" value="PVX75215.1"/>
    <property type="molecule type" value="Genomic_DNA"/>
</dbReference>
<dbReference type="SUPFAM" id="SSF69255">
    <property type="entry name" value="gp5 N-terminal domain-like"/>
    <property type="match status" value="1"/>
</dbReference>
<feature type="region of interest" description="Disordered" evidence="2">
    <location>
        <begin position="234"/>
        <end position="255"/>
    </location>
</feature>